<feature type="transmembrane region" description="Helical" evidence="1">
    <location>
        <begin position="217"/>
        <end position="238"/>
    </location>
</feature>
<keyword evidence="1" id="KW-1133">Transmembrane helix</keyword>
<dbReference type="EMBL" id="RCOS01000037">
    <property type="protein sequence ID" value="RSN77396.1"/>
    <property type="molecule type" value="Genomic_DNA"/>
</dbReference>
<proteinExistence type="predicted"/>
<evidence type="ECO:0000256" key="1">
    <source>
        <dbReference type="SAM" id="Phobius"/>
    </source>
</evidence>
<feature type="transmembrane region" description="Helical" evidence="1">
    <location>
        <begin position="392"/>
        <end position="411"/>
    </location>
</feature>
<feature type="transmembrane region" description="Helical" evidence="1">
    <location>
        <begin position="88"/>
        <end position="109"/>
    </location>
</feature>
<gene>
    <name evidence="2" type="ORF">D6D85_02775</name>
</gene>
<name>A0A3R9RS90_9CREN</name>
<reference evidence="2 3" key="1">
    <citation type="submission" date="2018-10" db="EMBL/GenBank/DDBJ databases">
        <title>Co-occurring genomic capacity for anaerobic methane metabolism and dissimilatory sulfite reduction discovered in the Korarchaeota.</title>
        <authorList>
            <person name="Mckay L.J."/>
            <person name="Dlakic M."/>
            <person name="Fields M.W."/>
            <person name="Delmont T.O."/>
            <person name="Eren A.M."/>
            <person name="Jay Z.J."/>
            <person name="Klingelsmith K.B."/>
            <person name="Rusch D.B."/>
            <person name="Inskeep W.P."/>
        </authorList>
    </citation>
    <scope>NUCLEOTIDE SEQUENCE [LARGE SCALE GENOMIC DNA]</scope>
    <source>
        <strain evidence="2 3">MDKW</strain>
    </source>
</reference>
<protein>
    <submittedName>
        <fullName evidence="2">Uncharacterized protein</fullName>
    </submittedName>
</protein>
<comment type="caution">
    <text evidence="2">The sequence shown here is derived from an EMBL/GenBank/DDBJ whole genome shotgun (WGS) entry which is preliminary data.</text>
</comment>
<organism evidence="2 3">
    <name type="scientific">Candidatus Methanodesulfokora washburnensis</name>
    <dbReference type="NCBI Taxonomy" id="2478471"/>
    <lineage>
        <taxon>Archaea</taxon>
        <taxon>Thermoproteota</taxon>
        <taxon>Candidatus Korarchaeia</taxon>
        <taxon>Candidatus Korarchaeia incertae sedis</taxon>
        <taxon>Candidatus Methanodesulfokora</taxon>
    </lineage>
</organism>
<feature type="transmembrane region" description="Helical" evidence="1">
    <location>
        <begin position="181"/>
        <end position="197"/>
    </location>
</feature>
<evidence type="ECO:0000313" key="3">
    <source>
        <dbReference type="Proteomes" id="UP000277582"/>
    </source>
</evidence>
<feature type="transmembrane region" description="Helical" evidence="1">
    <location>
        <begin position="369"/>
        <end position="386"/>
    </location>
</feature>
<dbReference type="Proteomes" id="UP000277582">
    <property type="component" value="Unassembled WGS sequence"/>
</dbReference>
<feature type="transmembrane region" description="Helical" evidence="1">
    <location>
        <begin position="283"/>
        <end position="309"/>
    </location>
</feature>
<keyword evidence="3" id="KW-1185">Reference proteome</keyword>
<feature type="transmembrane region" description="Helical" evidence="1">
    <location>
        <begin position="152"/>
        <end position="174"/>
    </location>
</feature>
<evidence type="ECO:0000313" key="2">
    <source>
        <dbReference type="EMBL" id="RSN77396.1"/>
    </source>
</evidence>
<keyword evidence="1" id="KW-0472">Membrane</keyword>
<sequence length="431" mass="49044">MNFLINHISDILTICLVATRLTGFSAFENIIILAIMANASYELNLIQSFYGIKVPTHIKISQALISIILALALEDFERSIFFKKPNEILYIIALFSATTIPPLICLRGLREASDYMNEFSLKVIRVWRGWKEEDSWKNYMDHVGKSKLIVPLTYYLISVLIILLPSLVFAFIYTLYSAEDLWFYISVGIYLLYRFGLKEKYSLEGIMKPVLLREEIFSLQPIIQVLFSISALANINFIQGLRGSLTNSIILVVNLYIIFYSIYLENLLLSMKETGFAHPLLSIILSISILVIGGYYSFILGILPILIFVAVIRFIKGSKGYNWFIIDSIFTLMLLIIQFYVFLGVDAAIILILAVLSGIFMELGLKRTYVLLAPASIPLPFMFLIINARSTAFALLFLAIIATIIFLYMIGRGIMKTTLEKHKEIHKGRIL</sequence>
<feature type="transmembrane region" description="Helical" evidence="1">
    <location>
        <begin position="245"/>
        <end position="263"/>
    </location>
</feature>
<dbReference type="AlphaFoldDB" id="A0A3R9RS90"/>
<accession>A0A3R9RS90</accession>
<keyword evidence="1" id="KW-0812">Transmembrane</keyword>